<dbReference type="InterPro" id="IPR013519">
    <property type="entry name" value="Int_alpha_beta-p"/>
</dbReference>
<feature type="chain" id="PRO_5045730765" evidence="5">
    <location>
        <begin position="31"/>
        <end position="481"/>
    </location>
</feature>
<evidence type="ECO:0000256" key="4">
    <source>
        <dbReference type="ARBA" id="ARBA00023180"/>
    </source>
</evidence>
<protein>
    <submittedName>
        <fullName evidence="6">FG-GAP-like repeat-containing protein</fullName>
    </submittedName>
</protein>
<keyword evidence="3" id="KW-0378">Hydrolase</keyword>
<dbReference type="InterPro" id="IPR013517">
    <property type="entry name" value="FG-GAP"/>
</dbReference>
<reference evidence="7" key="1">
    <citation type="journal article" date="2019" name="Int. J. Syst. Evol. Microbiol.">
        <title>The Global Catalogue of Microorganisms (GCM) 10K type strain sequencing project: providing services to taxonomists for standard genome sequencing and annotation.</title>
        <authorList>
            <consortium name="The Broad Institute Genomics Platform"/>
            <consortium name="The Broad Institute Genome Sequencing Center for Infectious Disease"/>
            <person name="Wu L."/>
            <person name="Ma J."/>
        </authorList>
    </citation>
    <scope>NUCLEOTIDE SEQUENCE [LARGE SCALE GENOMIC DNA]</scope>
    <source>
        <strain evidence="7">CGMCC 4.7241</strain>
    </source>
</reference>
<accession>A0ABV7YKB3</accession>
<evidence type="ECO:0000256" key="1">
    <source>
        <dbReference type="ARBA" id="ARBA00022729"/>
    </source>
</evidence>
<organism evidence="6 7">
    <name type="scientific">Tenggerimyces flavus</name>
    <dbReference type="NCBI Taxonomy" id="1708749"/>
    <lineage>
        <taxon>Bacteria</taxon>
        <taxon>Bacillati</taxon>
        <taxon>Actinomycetota</taxon>
        <taxon>Actinomycetes</taxon>
        <taxon>Propionibacteriales</taxon>
        <taxon>Nocardioidaceae</taxon>
        <taxon>Tenggerimyces</taxon>
    </lineage>
</organism>
<dbReference type="PROSITE" id="PS51470">
    <property type="entry name" value="FG_GAP"/>
    <property type="match status" value="2"/>
</dbReference>
<dbReference type="Gene3D" id="2.130.10.130">
    <property type="entry name" value="Integrin alpha, N-terminal"/>
    <property type="match status" value="3"/>
</dbReference>
<evidence type="ECO:0000256" key="3">
    <source>
        <dbReference type="ARBA" id="ARBA00022801"/>
    </source>
</evidence>
<comment type="caution">
    <text evidence="6">The sequence shown here is derived from an EMBL/GenBank/DDBJ whole genome shotgun (WGS) entry which is preliminary data.</text>
</comment>
<dbReference type="PANTHER" id="PTHR23221">
    <property type="entry name" value="GLYCOSYLPHOSPHATIDYLINOSITOL PHOSPHOLIPASE D"/>
    <property type="match status" value="1"/>
</dbReference>
<evidence type="ECO:0000313" key="7">
    <source>
        <dbReference type="Proteomes" id="UP001595699"/>
    </source>
</evidence>
<gene>
    <name evidence="6" type="ORF">ACFOUW_29815</name>
</gene>
<keyword evidence="1 5" id="KW-0732">Signal</keyword>
<proteinExistence type="predicted"/>
<dbReference type="Proteomes" id="UP001595699">
    <property type="component" value="Unassembled WGS sequence"/>
</dbReference>
<evidence type="ECO:0000256" key="2">
    <source>
        <dbReference type="ARBA" id="ARBA00022737"/>
    </source>
</evidence>
<dbReference type="PANTHER" id="PTHR23221:SF7">
    <property type="entry name" value="PHOSPHATIDYLINOSITOL-GLYCAN-SPECIFIC PHOSPHOLIPASE D"/>
    <property type="match status" value="1"/>
</dbReference>
<dbReference type="Pfam" id="PF01839">
    <property type="entry name" value="FG-GAP"/>
    <property type="match status" value="6"/>
</dbReference>
<feature type="signal peptide" evidence="5">
    <location>
        <begin position="1"/>
        <end position="30"/>
    </location>
</feature>
<keyword evidence="2" id="KW-0677">Repeat</keyword>
<dbReference type="SUPFAM" id="SSF69318">
    <property type="entry name" value="Integrin alpha N-terminal domain"/>
    <property type="match status" value="2"/>
</dbReference>
<dbReference type="RefSeq" id="WP_205119216.1">
    <property type="nucleotide sequence ID" value="NZ_JAFBCM010000001.1"/>
</dbReference>
<keyword evidence="7" id="KW-1185">Reference proteome</keyword>
<sequence length="481" mass="49903">MAKRSRLVTAAALLLLSGLLLGLPSSTASSATKARPSDFNGDGYPDLVVGAPWATVGGMRNAGALSVVFSSASGPQVSKRQYLSRNQAAVPGVSREWDEFGTEVASGDFNGDGYADLAINTASDGPSSSGGKYCGMVTVMFGGKSQLTTGLRIKEQDGFTCGMLTWSGLAAADFDRNGYDDLVLTTPGEVGNAFWISGGPQFAQGKGHDARLFDPVSHDLTRYARPAVGDVNGDSYPDLVLSHKTEGLWRTTLHLGGAQGLDPVEWQLLTNGGPHVVVGNFNGDKYADIAIGNPLITVNTFGSAGTVRIYHGSANGIDTARGSQTLTQDSPGVPGSVERMGGFGWALAAGDYNGDGRADLAITAQRSFRNGFDSTVNVLYGTTSGISPATGKSQVFSEKTVGLPGANGTSAFAESLSARDFNRDGRSELVVGSPRYNNYTGYVAVVPGTTTGLKVTSTKGFFPKGLGVPAPYSSFGAALER</sequence>
<evidence type="ECO:0000313" key="6">
    <source>
        <dbReference type="EMBL" id="MFC3765066.1"/>
    </source>
</evidence>
<name>A0ABV7YKB3_9ACTN</name>
<dbReference type="InterPro" id="IPR028994">
    <property type="entry name" value="Integrin_alpha_N"/>
</dbReference>
<dbReference type="SMART" id="SM00191">
    <property type="entry name" value="Int_alpha"/>
    <property type="match status" value="5"/>
</dbReference>
<keyword evidence="4" id="KW-0325">Glycoprotein</keyword>
<dbReference type="EMBL" id="JBHRZH010000036">
    <property type="protein sequence ID" value="MFC3765066.1"/>
    <property type="molecule type" value="Genomic_DNA"/>
</dbReference>
<evidence type="ECO:0000256" key="5">
    <source>
        <dbReference type="SAM" id="SignalP"/>
    </source>
</evidence>